<feature type="compositionally biased region" description="Polar residues" evidence="7">
    <location>
        <begin position="472"/>
        <end position="499"/>
    </location>
</feature>
<dbReference type="SMART" id="SM00717">
    <property type="entry name" value="SANT"/>
    <property type="match status" value="2"/>
</dbReference>
<evidence type="ECO:0000313" key="10">
    <source>
        <dbReference type="EMBL" id="KAL2496339.1"/>
    </source>
</evidence>
<feature type="compositionally biased region" description="Polar residues" evidence="7">
    <location>
        <begin position="213"/>
        <end position="244"/>
    </location>
</feature>
<dbReference type="GO" id="GO:0003677">
    <property type="term" value="F:DNA binding"/>
    <property type="evidence" value="ECO:0007669"/>
    <property type="project" value="UniProtKB-KW"/>
</dbReference>
<dbReference type="CDD" id="cd00167">
    <property type="entry name" value="SANT"/>
    <property type="match status" value="2"/>
</dbReference>
<feature type="domain" description="Myb-like" evidence="8">
    <location>
        <begin position="86"/>
        <end position="136"/>
    </location>
</feature>
<evidence type="ECO:0000256" key="6">
    <source>
        <dbReference type="ARBA" id="ARBA00023242"/>
    </source>
</evidence>
<feature type="domain" description="Myb-like" evidence="8">
    <location>
        <begin position="36"/>
        <end position="85"/>
    </location>
</feature>
<evidence type="ECO:0000313" key="11">
    <source>
        <dbReference type="Proteomes" id="UP001604277"/>
    </source>
</evidence>
<accession>A0ABD1S6H6</accession>
<name>A0ABD1S6H6_9LAMI</name>
<comment type="subcellular location">
    <subcellularLocation>
        <location evidence="1">Nucleus</location>
    </subcellularLocation>
</comment>
<dbReference type="InterPro" id="IPR001005">
    <property type="entry name" value="SANT/Myb"/>
</dbReference>
<dbReference type="PANTHER" id="PTHR47995:SF18">
    <property type="entry name" value="TRANSCRIPTION FACTOR MYB65"/>
    <property type="match status" value="1"/>
</dbReference>
<organism evidence="10 11">
    <name type="scientific">Forsythia ovata</name>
    <dbReference type="NCBI Taxonomy" id="205694"/>
    <lineage>
        <taxon>Eukaryota</taxon>
        <taxon>Viridiplantae</taxon>
        <taxon>Streptophyta</taxon>
        <taxon>Embryophyta</taxon>
        <taxon>Tracheophyta</taxon>
        <taxon>Spermatophyta</taxon>
        <taxon>Magnoliopsida</taxon>
        <taxon>eudicotyledons</taxon>
        <taxon>Gunneridae</taxon>
        <taxon>Pentapetalae</taxon>
        <taxon>asterids</taxon>
        <taxon>lamiids</taxon>
        <taxon>Lamiales</taxon>
        <taxon>Oleaceae</taxon>
        <taxon>Forsythieae</taxon>
        <taxon>Forsythia</taxon>
    </lineage>
</organism>
<dbReference type="PROSITE" id="PS51294">
    <property type="entry name" value="HTH_MYB"/>
    <property type="match status" value="2"/>
</dbReference>
<dbReference type="Proteomes" id="UP001604277">
    <property type="component" value="Unassembled WGS sequence"/>
</dbReference>
<dbReference type="EMBL" id="JBFOLJ010000011">
    <property type="protein sequence ID" value="KAL2496339.1"/>
    <property type="molecule type" value="Genomic_DNA"/>
</dbReference>
<evidence type="ECO:0000256" key="7">
    <source>
        <dbReference type="SAM" id="MobiDB-lite"/>
    </source>
</evidence>
<dbReference type="InterPro" id="IPR009057">
    <property type="entry name" value="Homeodomain-like_sf"/>
</dbReference>
<evidence type="ECO:0000256" key="4">
    <source>
        <dbReference type="ARBA" id="ARBA00023125"/>
    </source>
</evidence>
<feature type="compositionally biased region" description="Low complexity" evidence="7">
    <location>
        <begin position="339"/>
        <end position="352"/>
    </location>
</feature>
<feature type="domain" description="HTH myb-type" evidence="9">
    <location>
        <begin position="86"/>
        <end position="140"/>
    </location>
</feature>
<dbReference type="SUPFAM" id="SSF46689">
    <property type="entry name" value="Homeodomain-like"/>
    <property type="match status" value="1"/>
</dbReference>
<dbReference type="Pfam" id="PF00249">
    <property type="entry name" value="Myb_DNA-binding"/>
    <property type="match status" value="2"/>
</dbReference>
<feature type="compositionally biased region" description="Polar residues" evidence="7">
    <location>
        <begin position="873"/>
        <end position="882"/>
    </location>
</feature>
<evidence type="ECO:0000256" key="1">
    <source>
        <dbReference type="ARBA" id="ARBA00004123"/>
    </source>
</evidence>
<feature type="region of interest" description="Disordered" evidence="7">
    <location>
        <begin position="859"/>
        <end position="884"/>
    </location>
</feature>
<keyword evidence="11" id="KW-1185">Reference proteome</keyword>
<dbReference type="Gene3D" id="1.10.10.60">
    <property type="entry name" value="Homeodomain-like"/>
    <property type="match status" value="2"/>
</dbReference>
<evidence type="ECO:0000259" key="8">
    <source>
        <dbReference type="PROSITE" id="PS50090"/>
    </source>
</evidence>
<evidence type="ECO:0000259" key="9">
    <source>
        <dbReference type="PROSITE" id="PS51294"/>
    </source>
</evidence>
<feature type="compositionally biased region" description="Polar residues" evidence="7">
    <location>
        <begin position="594"/>
        <end position="606"/>
    </location>
</feature>
<protein>
    <submittedName>
        <fullName evidence="10">Uncharacterized protein</fullName>
    </submittedName>
</protein>
<keyword evidence="6" id="KW-0539">Nucleus</keyword>
<gene>
    <name evidence="10" type="ORF">Fot_40096</name>
</gene>
<keyword evidence="5" id="KW-0804">Transcription</keyword>
<feature type="compositionally biased region" description="Basic and acidic residues" evidence="7">
    <location>
        <begin position="565"/>
        <end position="575"/>
    </location>
</feature>
<comment type="caution">
    <text evidence="10">The sequence shown here is derived from an EMBL/GenBank/DDBJ whole genome shotgun (WGS) entry which is preliminary data.</text>
</comment>
<dbReference type="PANTHER" id="PTHR47995">
    <property type="entry name" value="TRANSCRIPTION FACTOR MYB33-RELATED"/>
    <property type="match status" value="1"/>
</dbReference>
<keyword evidence="3" id="KW-0805">Transcription regulation</keyword>
<feature type="region of interest" description="Disordered" evidence="7">
    <location>
        <begin position="329"/>
        <end position="365"/>
    </location>
</feature>
<keyword evidence="4" id="KW-0238">DNA-binding</keyword>
<reference evidence="11" key="1">
    <citation type="submission" date="2024-07" db="EMBL/GenBank/DDBJ databases">
        <title>Two chromosome-level genome assemblies of Korean endemic species Abeliophyllum distichum and Forsythia ovata (Oleaceae).</title>
        <authorList>
            <person name="Jang H."/>
        </authorList>
    </citation>
    <scope>NUCLEOTIDE SEQUENCE [LARGE SCALE GENOMIC DNA]</scope>
</reference>
<dbReference type="InterPro" id="IPR017930">
    <property type="entry name" value="Myb_dom"/>
</dbReference>
<evidence type="ECO:0000256" key="2">
    <source>
        <dbReference type="ARBA" id="ARBA00022737"/>
    </source>
</evidence>
<evidence type="ECO:0000256" key="3">
    <source>
        <dbReference type="ARBA" id="ARBA00023015"/>
    </source>
</evidence>
<feature type="compositionally biased region" description="Low complexity" evidence="7">
    <location>
        <begin position="442"/>
        <end position="457"/>
    </location>
</feature>
<feature type="compositionally biased region" description="Polar residues" evidence="7">
    <location>
        <begin position="254"/>
        <end position="266"/>
    </location>
</feature>
<evidence type="ECO:0000256" key="5">
    <source>
        <dbReference type="ARBA" id="ARBA00023163"/>
    </source>
</evidence>
<feature type="domain" description="HTH myb-type" evidence="9">
    <location>
        <begin position="33"/>
        <end position="85"/>
    </location>
</feature>
<feature type="region of interest" description="Disordered" evidence="7">
    <location>
        <begin position="213"/>
        <end position="269"/>
    </location>
</feature>
<dbReference type="GO" id="GO:0005634">
    <property type="term" value="C:nucleus"/>
    <property type="evidence" value="ECO:0007669"/>
    <property type="project" value="UniProtKB-SubCell"/>
</dbReference>
<keyword evidence="2" id="KW-0677">Repeat</keyword>
<dbReference type="AlphaFoldDB" id="A0ABD1S6H6"/>
<sequence length="908" mass="101230">MNGDGGGKMAEQQELPTTTMQYEIFNGGDGAEAVILKKGKWTEDEDEKLRRAVVEYGVENWVAIEKYSGLARQSKSCRLRWINHLRPNLKKGPFTEEEERIIVKLHFKYGNRWSRIASKLPGRTDNEIKNFWHKRGKKCRKHHRPIYPTYTQEDQIPANIPNSNNEKHYTTDETNIDDECWLDDNCTLTNYPDYTIYSHSIHLPDQSQFSSHNLPNTTPYCPTDQASISPSTNSPPTLISSPHGQKQYFKVSHQESPTDSSTQTRFPPNAAPLQFPYQQSSEPLVETSSMIQVSSLMQQGVASTNALTPFRTNPIPSSPKGRFERFHRATSRMSPRGHSVVSVSTSSVLNSSNMESPRSPHKPKLLTHASTLSSLQIRKSIATSPVPPLNLDLPTLVTSLSGPQFDSPTPAPVSPLKFQSCTRAPPDFRFWSNFSTQDSSDLLNSSNAAPPLSSPNLKAVPSGLDLQPIQPSPSHSFRVNTLNSSFTGKSEPPSIQFSSPPEHYLYKVEADSNLEVLDAKKEAQAKARFRRKNLRQSRTPNKTIFLDEISRKEGFWSASTEANDTLDRDSNESSTRECLPSSSPRTQATHKKSLSVNASSKNSTTKDLLKSISRKNSASSGLSRVLLVETASPENVLCKLLKSENPSYMPDLLSQNLNIEEPTLGKRTLTDKSLHEEMDSMAENMTFPEQRLEVELLDPANSKSNTNTPLNMDGTLHPVQLPAGDLECEFVSREGPSGKSSQMFYLQDSFLMEDLFGQSSGTDQVPVFDAFGPLYSQSTSTTLLKSVDESGKLSCLQPNDDEYFGSGLKTEFKDSLERKFTEEQSLKDDGEKLELHESNLLCHQNPTANLRKSSCMVTEPSIESELQEGRSGSGTECSSSKTLKQEYSCDQSLYLEKLMGTRAEAFDK</sequence>
<feature type="region of interest" description="Disordered" evidence="7">
    <location>
        <begin position="560"/>
        <end position="607"/>
    </location>
</feature>
<proteinExistence type="predicted"/>
<dbReference type="PROSITE" id="PS50090">
    <property type="entry name" value="MYB_LIKE"/>
    <property type="match status" value="2"/>
</dbReference>
<feature type="region of interest" description="Disordered" evidence="7">
    <location>
        <begin position="441"/>
        <end position="499"/>
    </location>
</feature>